<evidence type="ECO:0000313" key="4">
    <source>
        <dbReference type="Proteomes" id="UP001597342"/>
    </source>
</evidence>
<keyword evidence="4" id="KW-1185">Reference proteome</keyword>
<gene>
    <name evidence="3" type="ORF">ACFSJE_08655</name>
</gene>
<dbReference type="Proteomes" id="UP001597342">
    <property type="component" value="Unassembled WGS sequence"/>
</dbReference>
<dbReference type="PANTHER" id="PTHR46652:SF3">
    <property type="entry name" value="LEUCINE-RICH REPEAT-CONTAINING PROTEIN 9"/>
    <property type="match status" value="1"/>
</dbReference>
<dbReference type="InterPro" id="IPR050836">
    <property type="entry name" value="SDS22/Internalin_LRR"/>
</dbReference>
<reference evidence="4" key="1">
    <citation type="journal article" date="2019" name="Int. J. Syst. Evol. Microbiol.">
        <title>The Global Catalogue of Microorganisms (GCM) 10K type strain sequencing project: providing services to taxonomists for standard genome sequencing and annotation.</title>
        <authorList>
            <consortium name="The Broad Institute Genomics Platform"/>
            <consortium name="The Broad Institute Genome Sequencing Center for Infectious Disease"/>
            <person name="Wu L."/>
            <person name="Ma J."/>
        </authorList>
    </citation>
    <scope>NUCLEOTIDE SEQUENCE [LARGE SCALE GENOMIC DNA]</scope>
    <source>
        <strain evidence="4">JCM 3389</strain>
    </source>
</reference>
<dbReference type="SUPFAM" id="SSF52058">
    <property type="entry name" value="L domain-like"/>
    <property type="match status" value="1"/>
</dbReference>
<accession>A0ABW4XXV4</accession>
<dbReference type="EMBL" id="JBHUHU010000003">
    <property type="protein sequence ID" value="MFD2099839.1"/>
    <property type="molecule type" value="Genomic_DNA"/>
</dbReference>
<dbReference type="NCBIfam" id="NF047558">
    <property type="entry name" value="TPR_END_plus"/>
    <property type="match status" value="1"/>
</dbReference>
<evidence type="ECO:0000256" key="2">
    <source>
        <dbReference type="ARBA" id="ARBA00022737"/>
    </source>
</evidence>
<evidence type="ECO:0000256" key="1">
    <source>
        <dbReference type="ARBA" id="ARBA00022614"/>
    </source>
</evidence>
<keyword evidence="1" id="KW-0433">Leucine-rich repeat</keyword>
<dbReference type="RefSeq" id="WP_379830592.1">
    <property type="nucleotide sequence ID" value="NZ_JBHUHU010000003.1"/>
</dbReference>
<dbReference type="PANTHER" id="PTHR46652">
    <property type="entry name" value="LEUCINE-RICH REPEAT AND IQ DOMAIN-CONTAINING PROTEIN 1-RELATED"/>
    <property type="match status" value="1"/>
</dbReference>
<keyword evidence="2" id="KW-0677">Repeat</keyword>
<protein>
    <submittedName>
        <fullName evidence="3">Leucine-rich repeat domain-containing protein</fullName>
    </submittedName>
</protein>
<comment type="caution">
    <text evidence="3">The sequence shown here is derived from an EMBL/GenBank/DDBJ whole genome shotgun (WGS) entry which is preliminary data.</text>
</comment>
<dbReference type="InterPro" id="IPR032675">
    <property type="entry name" value="LRR_dom_sf"/>
</dbReference>
<dbReference type="Gene3D" id="3.80.10.10">
    <property type="entry name" value="Ribonuclease Inhibitor"/>
    <property type="match status" value="1"/>
</dbReference>
<evidence type="ECO:0000313" key="3">
    <source>
        <dbReference type="EMBL" id="MFD2099839.1"/>
    </source>
</evidence>
<organism evidence="3 4">
    <name type="scientific">Flagellimonas iocasae</name>
    <dbReference type="NCBI Taxonomy" id="2055905"/>
    <lineage>
        <taxon>Bacteria</taxon>
        <taxon>Pseudomonadati</taxon>
        <taxon>Bacteroidota</taxon>
        <taxon>Flavobacteriia</taxon>
        <taxon>Flavobacteriales</taxon>
        <taxon>Flavobacteriaceae</taxon>
        <taxon>Flagellimonas</taxon>
    </lineage>
</organism>
<name>A0ABW4XXV4_9FLAO</name>
<proteinExistence type="predicted"/>
<sequence length="374" mass="43143">MDTGQISMTWWNELNETWKSCIKKELKIKPDKDITEEQLKKIPELKRIWCFDGEEVDSLAPLKFMPKLIDFRLENSKISDISILSSLTKLKFLGLEGLSITSEDLKFIEPLEKLEHLNISETLVQDLKPLTHLKKLDVLYLDKTPVTDLEPLSQLKRLYALYFENTEIEDLSPLYDSKEMSLIRCKNTKVSLQELLRFIQHHLDKEDKININSVYNDYLDNDQKFIEAVEKIDVVFDGIEELLSRLIYNKLINALKKGDIPWAARIVKAYISRLPIEHSLQIKQELFSNAIVVLCHHKDAKLAEEVFEKMKPGTMSASGAFNLSCFYALRGNKEELLKSIGLAIELGREKESFLKDSDFSAFHQDAEFLALVSG</sequence>